<sequence length="236" mass="26871">MDGYQLVTPALALNGIFAKILEKLMYNRVYNYLTENRILFNKQFGFRRSYSTEMTLLTALDELSSALDTKRNVIEVIGIDNTKKPIASITINDCTVSEPIEIAQHFNEYFSSIGNNLASSLPINHLDPMRYMNPNTPRSLFLSPVTSNELYTIISNLKDASAGIDDIKPIIIKEFSQLIIKPRVDINDMTEAFNHQLSKINEWLIANKLSLNIQKNIQYAVYSQSTPLHIPTSHYH</sequence>
<evidence type="ECO:0000313" key="3">
    <source>
        <dbReference type="Proteomes" id="UP000014760"/>
    </source>
</evidence>
<accession>R7V3B9</accession>
<evidence type="ECO:0000313" key="2">
    <source>
        <dbReference type="EnsemblMetazoa" id="CapteP200270"/>
    </source>
</evidence>
<keyword evidence="3" id="KW-1185">Reference proteome</keyword>
<evidence type="ECO:0000313" key="1">
    <source>
        <dbReference type="EMBL" id="ELU10826.1"/>
    </source>
</evidence>
<reference evidence="2" key="3">
    <citation type="submission" date="2015-06" db="UniProtKB">
        <authorList>
            <consortium name="EnsemblMetazoa"/>
        </authorList>
    </citation>
    <scope>IDENTIFICATION</scope>
</reference>
<name>R7V3B9_CAPTE</name>
<dbReference type="EMBL" id="KB297234">
    <property type="protein sequence ID" value="ELU10826.1"/>
    <property type="molecule type" value="Genomic_DNA"/>
</dbReference>
<organism evidence="1">
    <name type="scientific">Capitella teleta</name>
    <name type="common">Polychaete worm</name>
    <dbReference type="NCBI Taxonomy" id="283909"/>
    <lineage>
        <taxon>Eukaryota</taxon>
        <taxon>Metazoa</taxon>
        <taxon>Spiralia</taxon>
        <taxon>Lophotrochozoa</taxon>
        <taxon>Annelida</taxon>
        <taxon>Polychaeta</taxon>
        <taxon>Sedentaria</taxon>
        <taxon>Scolecida</taxon>
        <taxon>Capitellidae</taxon>
        <taxon>Capitella</taxon>
    </lineage>
</organism>
<dbReference type="AlphaFoldDB" id="R7V3B9"/>
<gene>
    <name evidence="1" type="ORF">CAPTEDRAFT_200270</name>
</gene>
<evidence type="ECO:0008006" key="4">
    <source>
        <dbReference type="Google" id="ProtNLM"/>
    </source>
</evidence>
<proteinExistence type="predicted"/>
<dbReference type="EMBL" id="AMQN01000928">
    <property type="status" value="NOT_ANNOTATED_CDS"/>
    <property type="molecule type" value="Genomic_DNA"/>
</dbReference>
<dbReference type="EnsemblMetazoa" id="CapteT200270">
    <property type="protein sequence ID" value="CapteP200270"/>
    <property type="gene ID" value="CapteG200270"/>
</dbReference>
<reference evidence="3" key="1">
    <citation type="submission" date="2012-12" db="EMBL/GenBank/DDBJ databases">
        <authorList>
            <person name="Hellsten U."/>
            <person name="Grimwood J."/>
            <person name="Chapman J.A."/>
            <person name="Shapiro H."/>
            <person name="Aerts A."/>
            <person name="Otillar R.P."/>
            <person name="Terry A.Y."/>
            <person name="Boore J.L."/>
            <person name="Simakov O."/>
            <person name="Marletaz F."/>
            <person name="Cho S.-J."/>
            <person name="Edsinger-Gonzales E."/>
            <person name="Havlak P."/>
            <person name="Kuo D.-H."/>
            <person name="Larsson T."/>
            <person name="Lv J."/>
            <person name="Arendt D."/>
            <person name="Savage R."/>
            <person name="Osoegawa K."/>
            <person name="de Jong P."/>
            <person name="Lindberg D.R."/>
            <person name="Seaver E.C."/>
            <person name="Weisblat D.A."/>
            <person name="Putnam N.H."/>
            <person name="Grigoriev I.V."/>
            <person name="Rokhsar D.S."/>
        </authorList>
    </citation>
    <scope>NUCLEOTIDE SEQUENCE</scope>
    <source>
        <strain evidence="3">I ESC-2004</strain>
    </source>
</reference>
<dbReference type="EMBL" id="AMQN01000927">
    <property type="status" value="NOT_ANNOTATED_CDS"/>
    <property type="molecule type" value="Genomic_DNA"/>
</dbReference>
<reference evidence="1 3" key="2">
    <citation type="journal article" date="2013" name="Nature">
        <title>Insights into bilaterian evolution from three spiralian genomes.</title>
        <authorList>
            <person name="Simakov O."/>
            <person name="Marletaz F."/>
            <person name="Cho S.J."/>
            <person name="Edsinger-Gonzales E."/>
            <person name="Havlak P."/>
            <person name="Hellsten U."/>
            <person name="Kuo D.H."/>
            <person name="Larsson T."/>
            <person name="Lv J."/>
            <person name="Arendt D."/>
            <person name="Savage R."/>
            <person name="Osoegawa K."/>
            <person name="de Jong P."/>
            <person name="Grimwood J."/>
            <person name="Chapman J.A."/>
            <person name="Shapiro H."/>
            <person name="Aerts A."/>
            <person name="Otillar R.P."/>
            <person name="Terry A.Y."/>
            <person name="Boore J.L."/>
            <person name="Grigoriev I.V."/>
            <person name="Lindberg D.R."/>
            <person name="Seaver E.C."/>
            <person name="Weisblat D.A."/>
            <person name="Putnam N.H."/>
            <person name="Rokhsar D.S."/>
        </authorList>
    </citation>
    <scope>NUCLEOTIDE SEQUENCE</scope>
    <source>
        <strain evidence="1 3">I ESC-2004</strain>
    </source>
</reference>
<protein>
    <recommendedName>
        <fullName evidence="4">Reverse transcriptase domain-containing protein</fullName>
    </recommendedName>
</protein>
<dbReference type="HOGENOM" id="CLU_1176403_0_0_1"/>
<dbReference type="Proteomes" id="UP000014760">
    <property type="component" value="Unassembled WGS sequence"/>
</dbReference>
<dbReference type="OrthoDB" id="445826at2759"/>